<reference evidence="2" key="1">
    <citation type="submission" date="2023-02" db="EMBL/GenBank/DDBJ databases">
        <title>Mating type loci evolution in Malassezia.</title>
        <authorList>
            <person name="Coelho M.A."/>
        </authorList>
    </citation>
    <scope>NUCLEOTIDE SEQUENCE</scope>
    <source>
        <strain evidence="2">CBS 14136</strain>
    </source>
</reference>
<keyword evidence="3" id="KW-1185">Reference proteome</keyword>
<feature type="region of interest" description="Disordered" evidence="1">
    <location>
        <begin position="184"/>
        <end position="244"/>
    </location>
</feature>
<dbReference type="PANTHER" id="PTHR37987">
    <property type="entry name" value="CHROMOSOME 9, WHOLE GENOME SHOTGUN SEQUENCE"/>
    <property type="match status" value="1"/>
</dbReference>
<sequence length="556" mass="59347">MGSVVIAPNDIPGADVSALAQVLRVLLYVSEDTSTVLATQCKEAIADLPEDSQPYTYDGLIDVARFCVEEEPGWDVDQQVELIEHYPRVSGGERLVLLYEQFEKRFPGLHYVVALERGSAQAIDELDGILHRFASTDSYSRESQAWNSELERNLDALWEISLDRATSLEDGKLDYNSILQDAPRVSVDKPPMPLASTDVSDPKEAHTESNPAHEFSLKAVESDEGTATTGQSTVSESSGSGVPAADDSLQPFLSLASFRALAVASPTLQSFFDHDFADSIRLEPVQRSSTGGAFAWHAAPAAPRGTPRAVAGHSSKSSNGTTSLASALMYGNTATLDAETPASYSRDITSGTRGKVVGFLGGLLGEEGKTRMDALADQVALRLQTHSVKGPLSSFQPKPEPSTPDKPKTSWNSALFRGASAAAGVVTGEAGTRPSLGGRLAGALRRQPSKSADDAQSSSTKTSGMPHETPLMHDDELLSNQNPEAAFASLRAANEALIQERNTFVIDEVQSSANPDEVEEDDNDIMSQVESGIEPIDDHDRPSPTLTAAEPMSHVA</sequence>
<feature type="region of interest" description="Disordered" evidence="1">
    <location>
        <begin position="389"/>
        <end position="412"/>
    </location>
</feature>
<feature type="region of interest" description="Disordered" evidence="1">
    <location>
        <begin position="426"/>
        <end position="474"/>
    </location>
</feature>
<evidence type="ECO:0000313" key="2">
    <source>
        <dbReference type="EMBL" id="WFD41834.1"/>
    </source>
</evidence>
<dbReference type="Proteomes" id="UP001214628">
    <property type="component" value="Chromosome 1"/>
</dbReference>
<name>A0AAF0JD00_9BASI</name>
<evidence type="ECO:0000313" key="3">
    <source>
        <dbReference type="Proteomes" id="UP001214628"/>
    </source>
</evidence>
<organism evidence="2 3">
    <name type="scientific">Malassezia psittaci</name>
    <dbReference type="NCBI Taxonomy" id="1821823"/>
    <lineage>
        <taxon>Eukaryota</taxon>
        <taxon>Fungi</taxon>
        <taxon>Dikarya</taxon>
        <taxon>Basidiomycota</taxon>
        <taxon>Ustilaginomycotina</taxon>
        <taxon>Malasseziomycetes</taxon>
        <taxon>Malasseziales</taxon>
        <taxon>Malasseziaceae</taxon>
        <taxon>Malassezia</taxon>
    </lineage>
</organism>
<gene>
    <name evidence="2" type="ORF">MPSI1_000470</name>
</gene>
<dbReference type="AlphaFoldDB" id="A0AAF0JD00"/>
<feature type="compositionally biased region" description="Polar residues" evidence="1">
    <location>
        <begin position="225"/>
        <end position="240"/>
    </location>
</feature>
<feature type="compositionally biased region" description="Polar residues" evidence="1">
    <location>
        <begin position="454"/>
        <end position="463"/>
    </location>
</feature>
<dbReference type="EMBL" id="CP118375">
    <property type="protein sequence ID" value="WFD41834.1"/>
    <property type="molecule type" value="Genomic_DNA"/>
</dbReference>
<evidence type="ECO:0000256" key="1">
    <source>
        <dbReference type="SAM" id="MobiDB-lite"/>
    </source>
</evidence>
<dbReference type="PANTHER" id="PTHR37987:SF1">
    <property type="entry name" value="OXO-4-HYDROXY-4-CARBOXY-5-UREIDOIMIDAZOLINE DECARBOXYLASE DOMAIN-CONTAINING PROTEIN"/>
    <property type="match status" value="1"/>
</dbReference>
<accession>A0AAF0JD00</accession>
<evidence type="ECO:0008006" key="4">
    <source>
        <dbReference type="Google" id="ProtNLM"/>
    </source>
</evidence>
<proteinExistence type="predicted"/>
<feature type="region of interest" description="Disordered" evidence="1">
    <location>
        <begin position="508"/>
        <end position="556"/>
    </location>
</feature>
<protein>
    <recommendedName>
        <fullName evidence="4">Oxo-4-hydroxy-4-carboxy-5-ureidoimidazoline decarboxylase domain-containing protein</fullName>
    </recommendedName>
</protein>